<dbReference type="EMBL" id="JAERWL010000009">
    <property type="protein sequence ID" value="MBM9476980.1"/>
    <property type="molecule type" value="Genomic_DNA"/>
</dbReference>
<sequence length="65" mass="6839">MSTPRPSSPRDRALAVALWAVIGAFVGVAAGIWIWNPAAMASIGLVAGALYGFRATRDKVLPEED</sequence>
<accession>A0A938YQ91</accession>
<keyword evidence="1" id="KW-0812">Transmembrane</keyword>
<name>A0A938YQ91_9ACTN</name>
<dbReference type="Proteomes" id="UP000663801">
    <property type="component" value="Unassembled WGS sequence"/>
</dbReference>
<keyword evidence="3" id="KW-1185">Reference proteome</keyword>
<reference evidence="2" key="1">
    <citation type="submission" date="2021-01" db="EMBL/GenBank/DDBJ databases">
        <title>KCTC 19127 draft genome.</title>
        <authorList>
            <person name="An D."/>
        </authorList>
    </citation>
    <scope>NUCLEOTIDE SEQUENCE</scope>
    <source>
        <strain evidence="2">KCTC 19127</strain>
    </source>
</reference>
<protein>
    <submittedName>
        <fullName evidence="2">Uncharacterized protein</fullName>
    </submittedName>
</protein>
<organism evidence="2 3">
    <name type="scientific">Nakamurella flavida</name>
    <dbReference type="NCBI Taxonomy" id="363630"/>
    <lineage>
        <taxon>Bacteria</taxon>
        <taxon>Bacillati</taxon>
        <taxon>Actinomycetota</taxon>
        <taxon>Actinomycetes</taxon>
        <taxon>Nakamurellales</taxon>
        <taxon>Nakamurellaceae</taxon>
        <taxon>Nakamurella</taxon>
    </lineage>
</organism>
<feature type="transmembrane region" description="Helical" evidence="1">
    <location>
        <begin position="12"/>
        <end position="35"/>
    </location>
</feature>
<evidence type="ECO:0000313" key="2">
    <source>
        <dbReference type="EMBL" id="MBM9476980.1"/>
    </source>
</evidence>
<keyword evidence="1" id="KW-1133">Transmembrane helix</keyword>
<dbReference type="AlphaFoldDB" id="A0A938YQ91"/>
<keyword evidence="1" id="KW-0472">Membrane</keyword>
<gene>
    <name evidence="2" type="ORF">JL107_11025</name>
</gene>
<evidence type="ECO:0000313" key="3">
    <source>
        <dbReference type="Proteomes" id="UP000663801"/>
    </source>
</evidence>
<comment type="caution">
    <text evidence="2">The sequence shown here is derived from an EMBL/GenBank/DDBJ whole genome shotgun (WGS) entry which is preliminary data.</text>
</comment>
<dbReference type="RefSeq" id="WP_205257092.1">
    <property type="nucleotide sequence ID" value="NZ_BAAAPV010000001.1"/>
</dbReference>
<proteinExistence type="predicted"/>
<evidence type="ECO:0000256" key="1">
    <source>
        <dbReference type="SAM" id="Phobius"/>
    </source>
</evidence>